<dbReference type="InterPro" id="IPR008886">
    <property type="entry name" value="UPF0227/Esterase_YqiA"/>
</dbReference>
<dbReference type="InterPro" id="IPR029058">
    <property type="entry name" value="AB_hydrolase_fold"/>
</dbReference>
<dbReference type="Gene3D" id="3.40.50.1820">
    <property type="entry name" value="alpha/beta hydrolase"/>
    <property type="match status" value="1"/>
</dbReference>
<evidence type="ECO:0000313" key="1">
    <source>
        <dbReference type="EMBL" id="MFD2096937.1"/>
    </source>
</evidence>
<proteinExistence type="predicted"/>
<gene>
    <name evidence="1" type="ORF">ACFSJ3_13150</name>
</gene>
<organism evidence="1 2">
    <name type="scientific">Corallincola platygyrae</name>
    <dbReference type="NCBI Taxonomy" id="1193278"/>
    <lineage>
        <taxon>Bacteria</taxon>
        <taxon>Pseudomonadati</taxon>
        <taxon>Pseudomonadota</taxon>
        <taxon>Gammaproteobacteria</taxon>
        <taxon>Alteromonadales</taxon>
        <taxon>Psychromonadaceae</taxon>
        <taxon>Corallincola</taxon>
    </lineage>
</organism>
<name>A0ABW4XN10_9GAMM</name>
<sequence length="197" mass="22056">MPNLLYLHGFNSSSRSAKAEVLRDYLNDQRPDWQLIAPQLSSTPAACWAQLTRLVAEQKIRACVGSSLGGFFATLLSEKVAIPSVLVNPAVTPAMLLSQALGEHTNPYTGETYILNQTHIEELVQLQPSSISVERYLVLMTSGDEVLDYRQAENFYRGARQCVVPGGDHLFTMFEQYLPEMFSFYDLYHADEQTDTG</sequence>
<dbReference type="RefSeq" id="WP_345339760.1">
    <property type="nucleotide sequence ID" value="NZ_BAABLI010000011.1"/>
</dbReference>
<comment type="caution">
    <text evidence="1">The sequence shown here is derived from an EMBL/GenBank/DDBJ whole genome shotgun (WGS) entry which is preliminary data.</text>
</comment>
<reference evidence="2" key="1">
    <citation type="journal article" date="2019" name="Int. J. Syst. Evol. Microbiol.">
        <title>The Global Catalogue of Microorganisms (GCM) 10K type strain sequencing project: providing services to taxonomists for standard genome sequencing and annotation.</title>
        <authorList>
            <consortium name="The Broad Institute Genomics Platform"/>
            <consortium name="The Broad Institute Genome Sequencing Center for Infectious Disease"/>
            <person name="Wu L."/>
            <person name="Ma J."/>
        </authorList>
    </citation>
    <scope>NUCLEOTIDE SEQUENCE [LARGE SCALE GENOMIC DNA]</scope>
    <source>
        <strain evidence="2">CGMCC 1.10992</strain>
    </source>
</reference>
<dbReference type="SUPFAM" id="SSF53474">
    <property type="entry name" value="alpha/beta-Hydrolases"/>
    <property type="match status" value="1"/>
</dbReference>
<dbReference type="PANTHER" id="PTHR35602:SF3">
    <property type="entry name" value="ESTERASE YQIA"/>
    <property type="match status" value="1"/>
</dbReference>
<accession>A0ABW4XN10</accession>
<protein>
    <submittedName>
        <fullName evidence="1">YqiA/YcfP family alpha/beta fold hydrolase</fullName>
    </submittedName>
</protein>
<evidence type="ECO:0000313" key="2">
    <source>
        <dbReference type="Proteomes" id="UP001597380"/>
    </source>
</evidence>
<dbReference type="Proteomes" id="UP001597380">
    <property type="component" value="Unassembled WGS sequence"/>
</dbReference>
<dbReference type="EMBL" id="JBHUHT010000014">
    <property type="protein sequence ID" value="MFD2096937.1"/>
    <property type="molecule type" value="Genomic_DNA"/>
</dbReference>
<keyword evidence="1" id="KW-0378">Hydrolase</keyword>
<keyword evidence="2" id="KW-1185">Reference proteome</keyword>
<dbReference type="PANTHER" id="PTHR35602">
    <property type="entry name" value="ESTERASE YQIA-RELATED"/>
    <property type="match status" value="1"/>
</dbReference>
<dbReference type="Pfam" id="PF05728">
    <property type="entry name" value="UPF0227"/>
    <property type="match status" value="1"/>
</dbReference>
<dbReference type="GO" id="GO:0016787">
    <property type="term" value="F:hydrolase activity"/>
    <property type="evidence" value="ECO:0007669"/>
    <property type="project" value="UniProtKB-KW"/>
</dbReference>